<protein>
    <recommendedName>
        <fullName evidence="2">SGNH hydrolase-type esterase domain-containing protein</fullName>
    </recommendedName>
</protein>
<dbReference type="GO" id="GO:0016787">
    <property type="term" value="F:hydrolase activity"/>
    <property type="evidence" value="ECO:0007669"/>
    <property type="project" value="InterPro"/>
</dbReference>
<dbReference type="InterPro" id="IPR037459">
    <property type="entry name" value="RhgT-like"/>
</dbReference>
<organism evidence="3 4">
    <name type="scientific">Fusarium torreyae</name>
    <dbReference type="NCBI Taxonomy" id="1237075"/>
    <lineage>
        <taxon>Eukaryota</taxon>
        <taxon>Fungi</taxon>
        <taxon>Dikarya</taxon>
        <taxon>Ascomycota</taxon>
        <taxon>Pezizomycotina</taxon>
        <taxon>Sordariomycetes</taxon>
        <taxon>Hypocreomycetidae</taxon>
        <taxon>Hypocreales</taxon>
        <taxon>Nectriaceae</taxon>
        <taxon>Fusarium</taxon>
    </lineage>
</organism>
<dbReference type="EMBL" id="JAOQAZ010000034">
    <property type="protein sequence ID" value="KAJ4249056.1"/>
    <property type="molecule type" value="Genomic_DNA"/>
</dbReference>
<dbReference type="AlphaFoldDB" id="A0A9W8RQE6"/>
<dbReference type="PANTHER" id="PTHR43695">
    <property type="entry name" value="PUTATIVE (AFU_ORTHOLOGUE AFUA_2G17250)-RELATED"/>
    <property type="match status" value="1"/>
</dbReference>
<evidence type="ECO:0000313" key="3">
    <source>
        <dbReference type="EMBL" id="KAJ4249056.1"/>
    </source>
</evidence>
<evidence type="ECO:0000259" key="2">
    <source>
        <dbReference type="Pfam" id="PF13472"/>
    </source>
</evidence>
<comment type="caution">
    <text evidence="3">The sequence shown here is derived from an EMBL/GenBank/DDBJ whole genome shotgun (WGS) entry which is preliminary data.</text>
</comment>
<dbReference type="OrthoDB" id="5041285at2759"/>
<keyword evidence="4" id="KW-1185">Reference proteome</keyword>
<proteinExistence type="predicted"/>
<dbReference type="Gene3D" id="3.40.50.1110">
    <property type="entry name" value="SGNH hydrolase"/>
    <property type="match status" value="1"/>
</dbReference>
<evidence type="ECO:0000256" key="1">
    <source>
        <dbReference type="SAM" id="SignalP"/>
    </source>
</evidence>
<dbReference type="PANTHER" id="PTHR43695:SF2">
    <property type="entry name" value="PUTATIVE (AFU_ORTHOLOGUE AFUA_2G17250)-RELATED"/>
    <property type="match status" value="1"/>
</dbReference>
<dbReference type="InterPro" id="IPR036514">
    <property type="entry name" value="SGNH_hydro_sf"/>
</dbReference>
<keyword evidence="1" id="KW-0732">Signal</keyword>
<dbReference type="Pfam" id="PF13472">
    <property type="entry name" value="Lipase_GDSL_2"/>
    <property type="match status" value="1"/>
</dbReference>
<feature type="signal peptide" evidence="1">
    <location>
        <begin position="1"/>
        <end position="18"/>
    </location>
</feature>
<dbReference type="SUPFAM" id="SSF52266">
    <property type="entry name" value="SGNH hydrolase"/>
    <property type="match status" value="1"/>
</dbReference>
<dbReference type="CDD" id="cd01821">
    <property type="entry name" value="Rhamnogalacturan_acetylesterase_like"/>
    <property type="match status" value="1"/>
</dbReference>
<dbReference type="InterPro" id="IPR013830">
    <property type="entry name" value="SGNH_hydro"/>
</dbReference>
<reference evidence="3" key="1">
    <citation type="submission" date="2022-09" db="EMBL/GenBank/DDBJ databases">
        <title>Fusarium specimens isolated from Avocado Roots.</title>
        <authorList>
            <person name="Stajich J."/>
            <person name="Roper C."/>
            <person name="Heimlech-Rivalta G."/>
        </authorList>
    </citation>
    <scope>NUCLEOTIDE SEQUENCE</scope>
    <source>
        <strain evidence="3">CF00136</strain>
    </source>
</reference>
<name>A0A9W8RQE6_9HYPO</name>
<dbReference type="Proteomes" id="UP001152049">
    <property type="component" value="Unassembled WGS sequence"/>
</dbReference>
<feature type="chain" id="PRO_5040834999" description="SGNH hydrolase-type esterase domain-containing protein" evidence="1">
    <location>
        <begin position="19"/>
        <end position="247"/>
    </location>
</feature>
<feature type="domain" description="SGNH hydrolase-type esterase" evidence="2">
    <location>
        <begin position="33"/>
        <end position="205"/>
    </location>
</feature>
<accession>A0A9W8RQE6</accession>
<sequence length="247" mass="26813">MKIPFVSLLFTAAGLVQSSPVRKAAKPPQFFLIGDSTVAVNGGWGDGFLSYLNAPAEGDNRGVSGSTTVSWKSNGRWDALIEDIGTAKADFEPIVTIQFGHNDQKTLTLDDFHTNLVDIGTQIKEAGGTPIFITSLTRRTFQDGKVVENLKEWAAETIAAAGDVDAQYLELNKASTDYVNAIGEENAQYYNLASGDRTHLNPAGENVFGRLVLDLLLEKREDLSSYFTANEALSDKIRKGEFATGEE</sequence>
<evidence type="ECO:0000313" key="4">
    <source>
        <dbReference type="Proteomes" id="UP001152049"/>
    </source>
</evidence>
<gene>
    <name evidence="3" type="ORF">NW762_012388</name>
</gene>